<dbReference type="PANTHER" id="PTHR48094:SF11">
    <property type="entry name" value="GLUTATHIONE-INDEPENDENT GLYOXALASE HSP31-RELATED"/>
    <property type="match status" value="1"/>
</dbReference>
<dbReference type="FunFam" id="3.40.50.880:FF:000051">
    <property type="entry name" value="Glutathione-independent glyoxalase HSP31"/>
    <property type="match status" value="1"/>
</dbReference>
<comment type="catalytic activity">
    <reaction evidence="5">
        <text>methylglyoxal + H2O = (R)-lactate + H(+)</text>
        <dbReference type="Rhea" id="RHEA:27754"/>
        <dbReference type="ChEBI" id="CHEBI:15377"/>
        <dbReference type="ChEBI" id="CHEBI:15378"/>
        <dbReference type="ChEBI" id="CHEBI:16004"/>
        <dbReference type="ChEBI" id="CHEBI:17158"/>
        <dbReference type="EC" id="4.2.1.130"/>
    </reaction>
</comment>
<dbReference type="InterPro" id="IPR002818">
    <property type="entry name" value="DJ-1/PfpI"/>
</dbReference>
<keyword evidence="8" id="KW-1185">Reference proteome</keyword>
<evidence type="ECO:0000313" key="8">
    <source>
        <dbReference type="Proteomes" id="UP000837801"/>
    </source>
</evidence>
<organism evidence="7 8">
    <name type="scientific">[Candida] railenensis</name>
    <dbReference type="NCBI Taxonomy" id="45579"/>
    <lineage>
        <taxon>Eukaryota</taxon>
        <taxon>Fungi</taxon>
        <taxon>Dikarya</taxon>
        <taxon>Ascomycota</taxon>
        <taxon>Saccharomycotina</taxon>
        <taxon>Pichiomycetes</taxon>
        <taxon>Debaryomycetaceae</taxon>
        <taxon>Kurtzmaniella</taxon>
    </lineage>
</organism>
<dbReference type="EC" id="4.2.1.130" evidence="1"/>
<comment type="caution">
    <text evidence="7">The sequence shown here is derived from an EMBL/GenBank/DDBJ whole genome shotgun (WGS) entry which is preliminary data.</text>
</comment>
<evidence type="ECO:0000259" key="6">
    <source>
        <dbReference type="Pfam" id="PF01965"/>
    </source>
</evidence>
<accession>A0A9P0QSE1</accession>
<dbReference type="GO" id="GO:0019243">
    <property type="term" value="P:methylglyoxal catabolic process to D-lactate via S-lactoyl-glutathione"/>
    <property type="evidence" value="ECO:0007669"/>
    <property type="project" value="TreeGrafter"/>
</dbReference>
<dbReference type="Gene3D" id="3.40.50.880">
    <property type="match status" value="1"/>
</dbReference>
<protein>
    <recommendedName>
        <fullName evidence="1">D-lactate dehydratase</fullName>
        <ecNumber evidence="1">4.2.1.130</ecNumber>
    </recommendedName>
</protein>
<feature type="domain" description="DJ-1/PfpI" evidence="6">
    <location>
        <begin position="27"/>
        <end position="231"/>
    </location>
</feature>
<sequence length="236" mass="25468">MVNVLIAITSYNEVFHPTGEKTGLYYTEAIHPFEKLHAAGYNVQFASETGKWGYDEHSIKKESLSAEDYETLTNEQSEFNKALKNTKKASELDSKDYDIFFAAGGHGTVFDFPVAKDLQSIAADIYAKGGIVAAVCHGPAIFEGLLDKTTGKLLIEGKKITGFTDEGEKLLNLDGVFASKHLKTVRVVAEESNATYVSPAGAWDDFTVTDGRIITGANPQSAASIGAEIVKAYSAL</sequence>
<keyword evidence="2" id="KW-0346">Stress response</keyword>
<dbReference type="Proteomes" id="UP000837801">
    <property type="component" value="Unassembled WGS sequence"/>
</dbReference>
<comment type="similarity">
    <text evidence="4">Belongs to the peptidase C56 family. HSP31-like subfamily.</text>
</comment>
<dbReference type="PANTHER" id="PTHR48094">
    <property type="entry name" value="PROTEIN/NUCLEIC ACID DEGLYCASE DJ-1-RELATED"/>
    <property type="match status" value="1"/>
</dbReference>
<dbReference type="InterPro" id="IPR029062">
    <property type="entry name" value="Class_I_gatase-like"/>
</dbReference>
<evidence type="ECO:0000313" key="7">
    <source>
        <dbReference type="EMBL" id="CAH2354111.1"/>
    </source>
</evidence>
<evidence type="ECO:0000256" key="2">
    <source>
        <dbReference type="ARBA" id="ARBA00023016"/>
    </source>
</evidence>
<evidence type="ECO:0000256" key="5">
    <source>
        <dbReference type="ARBA" id="ARBA00048082"/>
    </source>
</evidence>
<dbReference type="Pfam" id="PF01965">
    <property type="entry name" value="DJ-1_PfpI"/>
    <property type="match status" value="1"/>
</dbReference>
<keyword evidence="3" id="KW-0456">Lyase</keyword>
<proteinExistence type="inferred from homology"/>
<dbReference type="GO" id="GO:0019172">
    <property type="term" value="F:glyoxalase III activity"/>
    <property type="evidence" value="ECO:0007669"/>
    <property type="project" value="UniProtKB-EC"/>
</dbReference>
<evidence type="ECO:0000256" key="4">
    <source>
        <dbReference type="ARBA" id="ARBA00038493"/>
    </source>
</evidence>
<evidence type="ECO:0000256" key="3">
    <source>
        <dbReference type="ARBA" id="ARBA00023239"/>
    </source>
</evidence>
<dbReference type="AlphaFoldDB" id="A0A9P0QSE1"/>
<dbReference type="SUPFAM" id="SSF52317">
    <property type="entry name" value="Class I glutamine amidotransferase-like"/>
    <property type="match status" value="1"/>
</dbReference>
<name>A0A9P0QSE1_9ASCO</name>
<dbReference type="EMBL" id="CAKXYY010000014">
    <property type="protein sequence ID" value="CAH2354111.1"/>
    <property type="molecule type" value="Genomic_DNA"/>
</dbReference>
<dbReference type="InterPro" id="IPR050325">
    <property type="entry name" value="Prot/Nucl_acid_deglycase"/>
</dbReference>
<reference evidence="7" key="1">
    <citation type="submission" date="2022-03" db="EMBL/GenBank/DDBJ databases">
        <authorList>
            <person name="Legras J.-L."/>
            <person name="Devillers H."/>
            <person name="Grondin C."/>
        </authorList>
    </citation>
    <scope>NUCLEOTIDE SEQUENCE</scope>
    <source>
        <strain evidence="7">CLIB 1423</strain>
    </source>
</reference>
<evidence type="ECO:0000256" key="1">
    <source>
        <dbReference type="ARBA" id="ARBA00013134"/>
    </source>
</evidence>
<dbReference type="GO" id="GO:0005737">
    <property type="term" value="C:cytoplasm"/>
    <property type="evidence" value="ECO:0007669"/>
    <property type="project" value="TreeGrafter"/>
</dbReference>
<dbReference type="OrthoDB" id="543156at2759"/>
<gene>
    <name evidence="7" type="ORF">CLIB1423_14S02300</name>
</gene>